<dbReference type="EMBL" id="BGZK01000068">
    <property type="protein sequence ID" value="GBP15004.1"/>
    <property type="molecule type" value="Genomic_DNA"/>
</dbReference>
<dbReference type="AlphaFoldDB" id="A0A4C1TLR2"/>
<organism evidence="1 2">
    <name type="scientific">Eumeta variegata</name>
    <name type="common">Bagworm moth</name>
    <name type="synonym">Eumeta japonica</name>
    <dbReference type="NCBI Taxonomy" id="151549"/>
    <lineage>
        <taxon>Eukaryota</taxon>
        <taxon>Metazoa</taxon>
        <taxon>Ecdysozoa</taxon>
        <taxon>Arthropoda</taxon>
        <taxon>Hexapoda</taxon>
        <taxon>Insecta</taxon>
        <taxon>Pterygota</taxon>
        <taxon>Neoptera</taxon>
        <taxon>Endopterygota</taxon>
        <taxon>Lepidoptera</taxon>
        <taxon>Glossata</taxon>
        <taxon>Ditrysia</taxon>
        <taxon>Tineoidea</taxon>
        <taxon>Psychidae</taxon>
        <taxon>Oiketicinae</taxon>
        <taxon>Eumeta</taxon>
    </lineage>
</organism>
<comment type="caution">
    <text evidence="1">The sequence shown here is derived from an EMBL/GenBank/DDBJ whole genome shotgun (WGS) entry which is preliminary data.</text>
</comment>
<evidence type="ECO:0000313" key="2">
    <source>
        <dbReference type="Proteomes" id="UP000299102"/>
    </source>
</evidence>
<dbReference type="OrthoDB" id="8190314at2759"/>
<dbReference type="Proteomes" id="UP000299102">
    <property type="component" value="Unassembled WGS sequence"/>
</dbReference>
<gene>
    <name evidence="1" type="ORF">EVAR_6650_1</name>
</gene>
<sequence length="111" mass="12267">MEHCVVTESRKKVTLNVNYGRLDIRGNRCVLRVGRNEGTIVVTGSECKLEIEENCGAVHVRGPRTSLKIGKRLFGDRVHISGPNCKLMDADLSDKVTTIRFGMSGSHQKSV</sequence>
<proteinExistence type="predicted"/>
<keyword evidence="2" id="KW-1185">Reference proteome</keyword>
<accession>A0A4C1TLR2</accession>
<evidence type="ECO:0000313" key="1">
    <source>
        <dbReference type="EMBL" id="GBP15004.1"/>
    </source>
</evidence>
<protein>
    <submittedName>
        <fullName evidence="1">Uncharacterized protein</fullName>
    </submittedName>
</protein>
<reference evidence="1 2" key="1">
    <citation type="journal article" date="2019" name="Commun. Biol.">
        <title>The bagworm genome reveals a unique fibroin gene that provides high tensile strength.</title>
        <authorList>
            <person name="Kono N."/>
            <person name="Nakamura H."/>
            <person name="Ohtoshi R."/>
            <person name="Tomita M."/>
            <person name="Numata K."/>
            <person name="Arakawa K."/>
        </authorList>
    </citation>
    <scope>NUCLEOTIDE SEQUENCE [LARGE SCALE GENOMIC DNA]</scope>
</reference>
<name>A0A4C1TLR2_EUMVA</name>